<evidence type="ECO:0000313" key="32">
    <source>
        <dbReference type="Proteomes" id="UP000694408"/>
    </source>
</evidence>
<dbReference type="Gene3D" id="3.40.50.720">
    <property type="entry name" value="NAD(P)-binding Rossmann-like Domain"/>
    <property type="match status" value="2"/>
</dbReference>
<evidence type="ECO:0000256" key="17">
    <source>
        <dbReference type="ARBA" id="ARBA00023303"/>
    </source>
</evidence>
<evidence type="ECO:0000256" key="10">
    <source>
        <dbReference type="ARBA" id="ARBA00022837"/>
    </source>
</evidence>
<keyword evidence="9" id="KW-0631">Potassium channel</keyword>
<keyword evidence="15" id="KW-0406">Ion transport</keyword>
<feature type="compositionally biased region" description="Basic and acidic residues" evidence="28">
    <location>
        <begin position="1144"/>
        <end position="1153"/>
    </location>
</feature>
<evidence type="ECO:0000256" key="7">
    <source>
        <dbReference type="ARBA" id="ARBA00022692"/>
    </source>
</evidence>
<evidence type="ECO:0000256" key="8">
    <source>
        <dbReference type="ARBA" id="ARBA00022723"/>
    </source>
</evidence>
<evidence type="ECO:0000256" key="24">
    <source>
        <dbReference type="ARBA" id="ARBA00031597"/>
    </source>
</evidence>
<keyword evidence="14 29" id="KW-1133">Transmembrane helix</keyword>
<feature type="domain" description="RCK N-terminal" evidence="30">
    <location>
        <begin position="385"/>
        <end position="527"/>
    </location>
</feature>
<feature type="compositionally biased region" description="Low complexity" evidence="28">
    <location>
        <begin position="1110"/>
        <end position="1135"/>
    </location>
</feature>
<feature type="transmembrane region" description="Helical" evidence="29">
    <location>
        <begin position="63"/>
        <end position="85"/>
    </location>
</feature>
<comment type="similarity">
    <text evidence="2">Belongs to the potassium channel family. Calcium-activated (TC 1.A.1.3) subfamily. KCa1.1/KCNMA1 sub-subfamily.</text>
</comment>
<keyword evidence="17" id="KW-0407">Ion channel</keyword>
<keyword evidence="11" id="KW-0460">Magnesium</keyword>
<evidence type="ECO:0000256" key="15">
    <source>
        <dbReference type="ARBA" id="ARBA00023065"/>
    </source>
</evidence>
<evidence type="ECO:0000256" key="13">
    <source>
        <dbReference type="ARBA" id="ARBA00022958"/>
    </source>
</evidence>
<evidence type="ECO:0000256" key="5">
    <source>
        <dbReference type="ARBA" id="ARBA00022475"/>
    </source>
</evidence>
<name>A0A8C5JS02_JUNHY</name>
<evidence type="ECO:0000256" key="26">
    <source>
        <dbReference type="ARBA" id="ARBA00033447"/>
    </source>
</evidence>
<feature type="region of interest" description="Disordered" evidence="28">
    <location>
        <begin position="1110"/>
        <end position="1178"/>
    </location>
</feature>
<evidence type="ECO:0000256" key="18">
    <source>
        <dbReference type="ARBA" id="ARBA00029579"/>
    </source>
</evidence>
<keyword evidence="13" id="KW-0630">Potassium</keyword>
<evidence type="ECO:0000256" key="23">
    <source>
        <dbReference type="ARBA" id="ARBA00030652"/>
    </source>
</evidence>
<evidence type="ECO:0000259" key="30">
    <source>
        <dbReference type="PROSITE" id="PS51201"/>
    </source>
</evidence>
<dbReference type="InterPro" id="IPR003148">
    <property type="entry name" value="RCK_N"/>
</dbReference>
<evidence type="ECO:0000256" key="25">
    <source>
        <dbReference type="ARBA" id="ARBA00031999"/>
    </source>
</evidence>
<evidence type="ECO:0000256" key="27">
    <source>
        <dbReference type="ARBA" id="ARBA00034430"/>
    </source>
</evidence>
<dbReference type="PROSITE" id="PS51201">
    <property type="entry name" value="RCK_N"/>
    <property type="match status" value="2"/>
</dbReference>
<evidence type="ECO:0000256" key="9">
    <source>
        <dbReference type="ARBA" id="ARBA00022826"/>
    </source>
</evidence>
<accession>A0A8C5JS02</accession>
<evidence type="ECO:0000256" key="3">
    <source>
        <dbReference type="ARBA" id="ARBA00018044"/>
    </source>
</evidence>
<comment type="subcellular location">
    <subcellularLocation>
        <location evidence="1">Cell membrane</location>
        <topology evidence="1">Multi-pass membrane protein</topology>
    </subcellularLocation>
</comment>
<dbReference type="GO" id="GO:0060072">
    <property type="term" value="F:large conductance calcium-activated potassium channel activity"/>
    <property type="evidence" value="ECO:0007669"/>
    <property type="project" value="TreeGrafter"/>
</dbReference>
<dbReference type="SUPFAM" id="SSF51735">
    <property type="entry name" value="NAD(P)-binding Rossmann-fold domains"/>
    <property type="match status" value="1"/>
</dbReference>
<dbReference type="PANTHER" id="PTHR10027">
    <property type="entry name" value="CALCIUM-ACTIVATED POTASSIUM CHANNEL ALPHA CHAIN"/>
    <property type="match status" value="1"/>
</dbReference>
<dbReference type="Pfam" id="PF22614">
    <property type="entry name" value="Slo-like_RCK"/>
    <property type="match status" value="2"/>
</dbReference>
<feature type="transmembrane region" description="Helical" evidence="29">
    <location>
        <begin position="157"/>
        <end position="175"/>
    </location>
</feature>
<dbReference type="Pfam" id="PF21014">
    <property type="entry name" value="Slowpoke_C"/>
    <property type="match status" value="1"/>
</dbReference>
<evidence type="ECO:0000256" key="11">
    <source>
        <dbReference type="ARBA" id="ARBA00022842"/>
    </source>
</evidence>
<keyword evidence="6" id="KW-0633">Potassium transport</keyword>
<dbReference type="GO" id="GO:0045211">
    <property type="term" value="C:postsynaptic membrane"/>
    <property type="evidence" value="ECO:0007669"/>
    <property type="project" value="TreeGrafter"/>
</dbReference>
<feature type="transmembrane region" description="Helical" evidence="29">
    <location>
        <begin position="315"/>
        <end position="333"/>
    </location>
</feature>
<dbReference type="Ensembl" id="ENSJHYT00000028241.1">
    <property type="protein sequence ID" value="ENSJHYP00000023429.1"/>
    <property type="gene ID" value="ENSJHYG00000010004.1"/>
</dbReference>
<keyword evidence="12" id="KW-0851">Voltage-gated channel</keyword>
<dbReference type="SUPFAM" id="SSF81324">
    <property type="entry name" value="Voltage-gated potassium channels"/>
    <property type="match status" value="1"/>
</dbReference>
<evidence type="ECO:0000256" key="14">
    <source>
        <dbReference type="ARBA" id="ARBA00022989"/>
    </source>
</evidence>
<protein>
    <recommendedName>
        <fullName evidence="3">Calcium-activated potassium channel subunit alpha-1</fullName>
    </recommendedName>
    <alternativeName>
        <fullName evidence="18">BK channel</fullName>
    </alternativeName>
    <alternativeName>
        <fullName evidence="22">BKCA alpha</fullName>
    </alternativeName>
    <alternativeName>
        <fullName evidence="20">Calcium-activated potassium channel, subfamily M subunit alpha-1</fullName>
    </alternativeName>
    <alternativeName>
        <fullName evidence="24">K(VCA)alpha</fullName>
    </alternativeName>
    <alternativeName>
        <fullName evidence="23">KCa1.1</fullName>
    </alternativeName>
    <alternativeName>
        <fullName evidence="25">Maxi K channel</fullName>
    </alternativeName>
    <alternativeName>
        <fullName evidence="19">Slo-alpha</fullName>
    </alternativeName>
    <alternativeName>
        <fullName evidence="21">Slo1</fullName>
    </alternativeName>
    <alternativeName>
        <fullName evidence="26">Slowpoke homolog</fullName>
    </alternativeName>
</protein>
<dbReference type="Pfam" id="PF00520">
    <property type="entry name" value="Ion_trans"/>
    <property type="match status" value="1"/>
</dbReference>
<evidence type="ECO:0000256" key="29">
    <source>
        <dbReference type="SAM" id="Phobius"/>
    </source>
</evidence>
<dbReference type="Gene3D" id="1.10.287.70">
    <property type="match status" value="1"/>
</dbReference>
<reference evidence="31" key="1">
    <citation type="submission" date="2025-08" db="UniProtKB">
        <authorList>
            <consortium name="Ensembl"/>
        </authorList>
    </citation>
    <scope>IDENTIFICATION</scope>
</reference>
<dbReference type="InterPro" id="IPR036291">
    <property type="entry name" value="NAD(P)-bd_dom_sf"/>
</dbReference>
<proteinExistence type="inferred from homology"/>
<evidence type="ECO:0000256" key="4">
    <source>
        <dbReference type="ARBA" id="ARBA00022448"/>
    </source>
</evidence>
<keyword evidence="8" id="KW-0479">Metal-binding</keyword>
<dbReference type="FunFam" id="3.40.50.720:FF:000098">
    <property type="entry name" value="calcium-activated potassium channel subunit alpha-1 isoform X3"/>
    <property type="match status" value="1"/>
</dbReference>
<dbReference type="InterPro" id="IPR005821">
    <property type="entry name" value="Ion_trans_dom"/>
</dbReference>
<keyword evidence="7 29" id="KW-0812">Transmembrane</keyword>
<dbReference type="FunFam" id="3.40.50.720:FF:000005">
    <property type="entry name" value="calcium-activated potassium channel subunit alpha-1 isoform X6"/>
    <property type="match status" value="1"/>
</dbReference>
<dbReference type="InterPro" id="IPR003929">
    <property type="entry name" value="K_chnl_BK_asu"/>
</dbReference>
<dbReference type="AlphaFoldDB" id="A0A8C5JS02"/>
<keyword evidence="32" id="KW-1185">Reference proteome</keyword>
<keyword evidence="5" id="KW-1003">Cell membrane</keyword>
<evidence type="ECO:0000256" key="28">
    <source>
        <dbReference type="SAM" id="MobiDB-lite"/>
    </source>
</evidence>
<reference evidence="31" key="2">
    <citation type="submission" date="2025-09" db="UniProtKB">
        <authorList>
            <consortium name="Ensembl"/>
        </authorList>
    </citation>
    <scope>IDENTIFICATION</scope>
</reference>
<dbReference type="InterPro" id="IPR047871">
    <property type="entry name" value="K_chnl_Slo-like"/>
</dbReference>
<keyword evidence="10" id="KW-0106">Calcium</keyword>
<evidence type="ECO:0000313" key="31">
    <source>
        <dbReference type="Ensembl" id="ENSJHYP00000023429.1"/>
    </source>
</evidence>
<dbReference type="PRINTS" id="PR01449">
    <property type="entry name" value="BKCHANNELA"/>
</dbReference>
<feature type="transmembrane region" description="Helical" evidence="29">
    <location>
        <begin position="195"/>
        <end position="213"/>
    </location>
</feature>
<dbReference type="InterPro" id="IPR048735">
    <property type="entry name" value="Slowpoke-like_C"/>
</dbReference>
<dbReference type="GO" id="GO:0046872">
    <property type="term" value="F:metal ion binding"/>
    <property type="evidence" value="ECO:0007669"/>
    <property type="project" value="UniProtKB-KW"/>
</dbReference>
<dbReference type="PRINTS" id="PR00169">
    <property type="entry name" value="KCHANNEL"/>
</dbReference>
<keyword evidence="4" id="KW-0813">Transport</keyword>
<evidence type="ECO:0000256" key="21">
    <source>
        <dbReference type="ARBA" id="ARBA00030326"/>
    </source>
</evidence>
<dbReference type="PANTHER" id="PTHR10027:SF40">
    <property type="entry name" value="CALCIUM-ACTIVATED POTASSIUM CHANNEL SUBUNIT ALPHA-1"/>
    <property type="match status" value="1"/>
</dbReference>
<feature type="region of interest" description="Disordered" evidence="28">
    <location>
        <begin position="683"/>
        <end position="711"/>
    </location>
</feature>
<evidence type="ECO:0000256" key="19">
    <source>
        <dbReference type="ARBA" id="ARBA00029583"/>
    </source>
</evidence>
<dbReference type="Pfam" id="PF03493">
    <property type="entry name" value="BK_channel_a"/>
    <property type="match status" value="1"/>
</dbReference>
<dbReference type="Proteomes" id="UP000694408">
    <property type="component" value="Unplaced"/>
</dbReference>
<keyword evidence="16 29" id="KW-0472">Membrane</keyword>
<feature type="domain" description="RCK N-terminal" evidence="30">
    <location>
        <begin position="763"/>
        <end position="907"/>
    </location>
</feature>
<evidence type="ECO:0000256" key="16">
    <source>
        <dbReference type="ARBA" id="ARBA00023136"/>
    </source>
</evidence>
<feature type="transmembrane region" description="Helical" evidence="29">
    <location>
        <begin position="345"/>
        <end position="363"/>
    </location>
</feature>
<evidence type="ECO:0000256" key="6">
    <source>
        <dbReference type="ARBA" id="ARBA00022538"/>
    </source>
</evidence>
<feature type="transmembrane region" description="Helical" evidence="29">
    <location>
        <begin position="278"/>
        <end position="299"/>
    </location>
</feature>
<dbReference type="GO" id="GO:0034702">
    <property type="term" value="C:monoatomic ion channel complex"/>
    <property type="evidence" value="ECO:0007669"/>
    <property type="project" value="UniProtKB-KW"/>
</dbReference>
<evidence type="ECO:0000256" key="1">
    <source>
        <dbReference type="ARBA" id="ARBA00004651"/>
    </source>
</evidence>
<comment type="catalytic activity">
    <reaction evidence="27">
        <text>K(+)(in) = K(+)(out)</text>
        <dbReference type="Rhea" id="RHEA:29463"/>
        <dbReference type="ChEBI" id="CHEBI:29103"/>
    </reaction>
</comment>
<evidence type="ECO:0000256" key="22">
    <source>
        <dbReference type="ARBA" id="ARBA00030518"/>
    </source>
</evidence>
<dbReference type="FunFam" id="1.10.287.70:FF:000015">
    <property type="entry name" value="Calcium-activated potassium channel subunit alpha-1 isoform X7"/>
    <property type="match status" value="1"/>
</dbReference>
<organism evidence="31 32">
    <name type="scientific">Junco hyemalis</name>
    <name type="common">Dark-eyed junco</name>
    <dbReference type="NCBI Taxonomy" id="40217"/>
    <lineage>
        <taxon>Eukaryota</taxon>
        <taxon>Metazoa</taxon>
        <taxon>Chordata</taxon>
        <taxon>Craniata</taxon>
        <taxon>Vertebrata</taxon>
        <taxon>Euteleostomi</taxon>
        <taxon>Archelosauria</taxon>
        <taxon>Archosauria</taxon>
        <taxon>Dinosauria</taxon>
        <taxon>Saurischia</taxon>
        <taxon>Theropoda</taxon>
        <taxon>Coelurosauria</taxon>
        <taxon>Aves</taxon>
        <taxon>Neognathae</taxon>
        <taxon>Neoaves</taxon>
        <taxon>Telluraves</taxon>
        <taxon>Australaves</taxon>
        <taxon>Passeriformes</taxon>
        <taxon>Passerellidae</taxon>
        <taxon>Junco</taxon>
    </lineage>
</organism>
<evidence type="ECO:0000256" key="12">
    <source>
        <dbReference type="ARBA" id="ARBA00022882"/>
    </source>
</evidence>
<evidence type="ECO:0000256" key="20">
    <source>
        <dbReference type="ARBA" id="ARBA00030288"/>
    </source>
</evidence>
<evidence type="ECO:0000256" key="2">
    <source>
        <dbReference type="ARBA" id="ARBA00008648"/>
    </source>
</evidence>
<sequence>MANGSGGGSYPGGSGSGIRMSNNINANNLNTDSSSSPVNVPKMDALIIPVTMEVPCDSRGQRMWWAFLASSMVTFFGGLFIILLWRTLKYLWTVCCHCGVKNKEAQKINGGGDTQADGACKPTDEKEENVAAEVGWMTSVKDWAGVMISAQTLTGRVLVVLVFALSIGALVIYFIDSSNPIESCQNFYKDFTLQIDMAFNVFFLLYFGLRFIAANDKLWFWLEVNSVVDFFTVPPVFVSVYLNRSWLGLRFLRALRLIQFSEILQFLNILKTSNSIKLVNLCSIFISTWLTAAGFIHLVENSGDPWENFQNNQPLTYWECVYLLMVTMSTVGYGDVYAKTTLGRLFMVFFILGGLAMFASYVPEIIELIGNRKKYGGSYSAVSGRKHIVVCGHITLESVSNFLKDFLHKDRDDVNVEIVFLHNISPNLELEALFKRHFTQVEFYQGSVLNPHDLARVKIESADACLILANKYCADPDAEDASNIMRVISIKNYHPKIRIITQMLQYHNKAHLLNIPSWNWKEGDDAICLAELKLGFIAQSCLAPGLSTMLANLFSMRSFIKIEEDTWQKYYLEGVANEMYTEYLSSAFVGLSFPAVCELVFAKLKLLMIAIEYKSEKRESRYGPRILINPGNHVKIQEGTLGFFIASDAKEVKRAYFYCKACHDDITDPKRIKKCGCKRLEDEQPSTLSPKKKQRNGGMRNSPNSSPKLMRHDPLLIPGNEQIDNMDANVKKYDSTGMFHWCPAKDIEKVILTRSEAAMTVLSGHVVVCIFGDVKSALIGLRNLVMPLRASNFHYHELKHIVFVGSLEYLRREWETLHNFPKVSILPGTPLSRADLRAVNINLCDMCVILSANQNNIDDASLQDKECILASLNIKSMQFDDSIGVLQANSQGFTPPGMDRTSPDNSPVHGLLRQPSITTGANIPIITELVNDSNVQFLDQDDDDDPDTELYLTQPFACGTAFAVSVLDSLMSATYFNDNILTLIRTLVTGGATPELEALIAEENALRGGYSTPQTLANRDRCRVAQLALYDGPFADLGDGGCYGDLFCKALKTYNMLCFGIYRLRDAHLSTPSQCTKRYVITNPPYEFELVPTDLIFCLMQFDHNAGQSRASLSHSSHSSYSSSKKSSSVHSIPSTANRPNRTKSRDSRDKQNATRMNRMGQAEKKWFTDEPDNAYPRNIQIKPMSTHMANQINQYKSTSSLIPPIREVEDEC</sequence>